<evidence type="ECO:0000256" key="5">
    <source>
        <dbReference type="ARBA" id="ARBA00023235"/>
    </source>
</evidence>
<dbReference type="RefSeq" id="WP_090474082.1">
    <property type="nucleotide sequence ID" value="NZ_LT629710.1"/>
</dbReference>
<dbReference type="GO" id="GO:0019678">
    <property type="term" value="P:propionate metabolic process, methylmalonyl pathway"/>
    <property type="evidence" value="ECO:0007669"/>
    <property type="project" value="TreeGrafter"/>
</dbReference>
<keyword evidence="5" id="KW-0413">Isomerase</keyword>
<evidence type="ECO:0000256" key="7">
    <source>
        <dbReference type="SAM" id="MobiDB-lite"/>
    </source>
</evidence>
<dbReference type="InterPro" id="IPR036724">
    <property type="entry name" value="Cobalamin-bd_sf"/>
</dbReference>
<dbReference type="GO" id="GO:0004494">
    <property type="term" value="F:methylmalonyl-CoA mutase activity"/>
    <property type="evidence" value="ECO:0007669"/>
    <property type="project" value="UniProtKB-EC"/>
</dbReference>
<evidence type="ECO:0000256" key="6">
    <source>
        <dbReference type="ARBA" id="ARBA00023285"/>
    </source>
</evidence>
<dbReference type="PANTHER" id="PTHR48101">
    <property type="entry name" value="METHYLMALONYL-COA MUTASE, MITOCHONDRIAL-RELATED"/>
    <property type="match status" value="1"/>
</dbReference>
<dbReference type="OrthoDB" id="9762378at2"/>
<feature type="domain" description="Methylmalonyl-CoA mutase alpha/beta chain catalytic" evidence="8">
    <location>
        <begin position="94"/>
        <end position="433"/>
    </location>
</feature>
<evidence type="ECO:0000256" key="2">
    <source>
        <dbReference type="ARBA" id="ARBA00008465"/>
    </source>
</evidence>
<dbReference type="GO" id="GO:0005737">
    <property type="term" value="C:cytoplasm"/>
    <property type="evidence" value="ECO:0007669"/>
    <property type="project" value="TreeGrafter"/>
</dbReference>
<feature type="region of interest" description="Disordered" evidence="7">
    <location>
        <begin position="43"/>
        <end position="67"/>
    </location>
</feature>
<dbReference type="InterPro" id="IPR016176">
    <property type="entry name" value="Cbl-dep_enz_cat"/>
</dbReference>
<evidence type="ECO:0000256" key="4">
    <source>
        <dbReference type="ARBA" id="ARBA00022628"/>
    </source>
</evidence>
<dbReference type="SUPFAM" id="SSF52242">
    <property type="entry name" value="Cobalamin (vitamin B12)-binding domain"/>
    <property type="match status" value="1"/>
</dbReference>
<dbReference type="STRING" id="1090615.SAMN04515671_0119"/>
<dbReference type="EMBL" id="LT629710">
    <property type="protein sequence ID" value="SDO20024.1"/>
    <property type="molecule type" value="Genomic_DNA"/>
</dbReference>
<organism evidence="9 10">
    <name type="scientific">Nakamurella panacisegetis</name>
    <dbReference type="NCBI Taxonomy" id="1090615"/>
    <lineage>
        <taxon>Bacteria</taxon>
        <taxon>Bacillati</taxon>
        <taxon>Actinomycetota</taxon>
        <taxon>Actinomycetes</taxon>
        <taxon>Nakamurellales</taxon>
        <taxon>Nakamurellaceae</taxon>
        <taxon>Nakamurella</taxon>
    </lineage>
</organism>
<evidence type="ECO:0000259" key="8">
    <source>
        <dbReference type="Pfam" id="PF01642"/>
    </source>
</evidence>
<name>A0A1H0HLU0_9ACTN</name>
<evidence type="ECO:0000313" key="10">
    <source>
        <dbReference type="Proteomes" id="UP000198741"/>
    </source>
</evidence>
<dbReference type="PANTHER" id="PTHR48101:SF4">
    <property type="entry name" value="METHYLMALONYL-COA MUTASE, MITOCHONDRIAL"/>
    <property type="match status" value="1"/>
</dbReference>
<evidence type="ECO:0000256" key="1">
    <source>
        <dbReference type="ARBA" id="ARBA00001922"/>
    </source>
</evidence>
<keyword evidence="4" id="KW-0846">Cobalamin</keyword>
<comment type="subunit">
    <text evidence="3">Heterodimer of an alpha and a beta chain.</text>
</comment>
<dbReference type="AlphaFoldDB" id="A0A1H0HLU0"/>
<sequence length="595" mass="62244">MRPEQAIWESQAAAVLRRARRLPADAPDEAVWATLTRTTVEGIPVPPLGLPGPAPSVDDGRRNGPSGGWQIRAAVVDSDPDRAADTALAEWQDDSDSLWIRIGGAGVAPDDLTRALHLLPLDAVPVVLEASGATSDIQAARAFSAVLERRGLRPAGAGSLGGDPLGRLVRRRGTGPEVEPAVRDLAALATDLGIGALVVDGTAVHDAGAGDAGELGYVLAGCVAYLRVLESIGVTVSAALALLQVRLAATDEEFSTIAKFRAARLLLARVTELCGGQGEPAPPIHAVTSGPMMTRYDPWTNLLRTTVAAFGAGVGGADVLTVQPFDAALGIPDQRSRRWARNISSLLIAESHVADVRDPAGGAWAIETLTDRIADAAWAAFLEIDRGAGIAGRAQDGSLTAIFAPTAAERTRRINTRRQPITGISEFPLAGEQLLNRPPHREPVDGRDHQTPSWAAGFETLRDRPSASVFVATLGRLADYNARSGFVVNAFTAGGIGVIEAGPTRTADEVIQRYRARPSPVVCLAGPDATYADRGAEVIAGLRAAGAARVVLAGRPAGDLADLVDDHIAADDDVLAFLLRTRQALATDPGSENHR</sequence>
<dbReference type="InterPro" id="IPR006099">
    <property type="entry name" value="MeMalonylCoA_mutase_a/b_cat"/>
</dbReference>
<proteinExistence type="inferred from homology"/>
<reference evidence="9 10" key="1">
    <citation type="submission" date="2016-10" db="EMBL/GenBank/DDBJ databases">
        <authorList>
            <person name="de Groot N.N."/>
        </authorList>
    </citation>
    <scope>NUCLEOTIDE SEQUENCE [LARGE SCALE GENOMIC DNA]</scope>
    <source>
        <strain evidence="10">P4-7,KCTC 19426,CECT 7604</strain>
    </source>
</reference>
<dbReference type="SUPFAM" id="SSF51703">
    <property type="entry name" value="Cobalamin (vitamin B12)-dependent enzymes"/>
    <property type="match status" value="1"/>
</dbReference>
<accession>A0A1H0HLU0</accession>
<dbReference type="Pfam" id="PF01642">
    <property type="entry name" value="MM_CoA_mutase"/>
    <property type="match status" value="1"/>
</dbReference>
<gene>
    <name evidence="9" type="ORF">SAMN04515671_0119</name>
</gene>
<comment type="similarity">
    <text evidence="2">Belongs to the methylmalonyl-CoA mutase family.</text>
</comment>
<evidence type="ECO:0000256" key="3">
    <source>
        <dbReference type="ARBA" id="ARBA00011870"/>
    </source>
</evidence>
<dbReference type="GO" id="GO:0031419">
    <property type="term" value="F:cobalamin binding"/>
    <property type="evidence" value="ECO:0007669"/>
    <property type="project" value="UniProtKB-KW"/>
</dbReference>
<keyword evidence="6" id="KW-0170">Cobalt</keyword>
<feature type="compositionally biased region" description="Pro residues" evidence="7">
    <location>
        <begin position="44"/>
        <end position="54"/>
    </location>
</feature>
<dbReference type="Gene3D" id="3.40.50.280">
    <property type="entry name" value="Cobalamin-binding domain"/>
    <property type="match status" value="1"/>
</dbReference>
<evidence type="ECO:0000313" key="9">
    <source>
        <dbReference type="EMBL" id="SDO20024.1"/>
    </source>
</evidence>
<protein>
    <submittedName>
        <fullName evidence="9">Heterodimeric methylmalonyl-CoA mutase small subunit</fullName>
    </submittedName>
</protein>
<dbReference type="Proteomes" id="UP000198741">
    <property type="component" value="Chromosome I"/>
</dbReference>
<dbReference type="Gene3D" id="3.20.20.240">
    <property type="entry name" value="Methylmalonyl-CoA mutase"/>
    <property type="match status" value="1"/>
</dbReference>
<dbReference type="GO" id="GO:0046872">
    <property type="term" value="F:metal ion binding"/>
    <property type="evidence" value="ECO:0007669"/>
    <property type="project" value="InterPro"/>
</dbReference>
<comment type="cofactor">
    <cofactor evidence="1">
        <name>adenosylcob(III)alamin</name>
        <dbReference type="ChEBI" id="CHEBI:18408"/>
    </cofactor>
</comment>
<keyword evidence="10" id="KW-1185">Reference proteome</keyword>